<accession>A0AAV1ZFY0</accession>
<sequence length="85" mass="9463">MASLEEENKLLEESLAELDGAVRDNDVESVAKITSITLPLKRRHYFLENEETDSEEGESSDEDDDGSSPSPPIATSSPRRKTKRI</sequence>
<proteinExistence type="predicted"/>
<reference evidence="2 3" key="1">
    <citation type="submission" date="2024-04" db="EMBL/GenBank/DDBJ databases">
        <authorList>
            <person name="Rising A."/>
            <person name="Reimegard J."/>
            <person name="Sonavane S."/>
            <person name="Akerstrom W."/>
            <person name="Nylinder S."/>
            <person name="Hedman E."/>
            <person name="Kallberg Y."/>
        </authorList>
    </citation>
    <scope>NUCLEOTIDE SEQUENCE [LARGE SCALE GENOMIC DNA]</scope>
</reference>
<comment type="caution">
    <text evidence="2">The sequence shown here is derived from an EMBL/GenBank/DDBJ whole genome shotgun (WGS) entry which is preliminary data.</text>
</comment>
<feature type="compositionally biased region" description="Acidic residues" evidence="1">
    <location>
        <begin position="48"/>
        <end position="66"/>
    </location>
</feature>
<dbReference type="AlphaFoldDB" id="A0AAV1ZFY0"/>
<gene>
    <name evidence="2" type="ORF">LARSCL_LOCUS5283</name>
</gene>
<protein>
    <submittedName>
        <fullName evidence="2">Uncharacterized protein</fullName>
    </submittedName>
</protein>
<feature type="region of interest" description="Disordered" evidence="1">
    <location>
        <begin position="43"/>
        <end position="85"/>
    </location>
</feature>
<dbReference type="EMBL" id="CAXIEN010000048">
    <property type="protein sequence ID" value="CAL1270419.1"/>
    <property type="molecule type" value="Genomic_DNA"/>
</dbReference>
<organism evidence="2 3">
    <name type="scientific">Larinioides sclopetarius</name>
    <dbReference type="NCBI Taxonomy" id="280406"/>
    <lineage>
        <taxon>Eukaryota</taxon>
        <taxon>Metazoa</taxon>
        <taxon>Ecdysozoa</taxon>
        <taxon>Arthropoda</taxon>
        <taxon>Chelicerata</taxon>
        <taxon>Arachnida</taxon>
        <taxon>Araneae</taxon>
        <taxon>Araneomorphae</taxon>
        <taxon>Entelegynae</taxon>
        <taxon>Araneoidea</taxon>
        <taxon>Araneidae</taxon>
        <taxon>Larinioides</taxon>
    </lineage>
</organism>
<evidence type="ECO:0000313" key="2">
    <source>
        <dbReference type="EMBL" id="CAL1270419.1"/>
    </source>
</evidence>
<evidence type="ECO:0000313" key="3">
    <source>
        <dbReference type="Proteomes" id="UP001497382"/>
    </source>
</evidence>
<keyword evidence="3" id="KW-1185">Reference proteome</keyword>
<evidence type="ECO:0000256" key="1">
    <source>
        <dbReference type="SAM" id="MobiDB-lite"/>
    </source>
</evidence>
<name>A0AAV1ZFY0_9ARAC</name>
<dbReference type="Proteomes" id="UP001497382">
    <property type="component" value="Unassembled WGS sequence"/>
</dbReference>